<accession>A0A559IZL0</accession>
<evidence type="ECO:0000313" key="3">
    <source>
        <dbReference type="EMBL" id="TVX93068.1"/>
    </source>
</evidence>
<feature type="domain" description="HTH cro/C1-type" evidence="2">
    <location>
        <begin position="15"/>
        <end position="69"/>
    </location>
</feature>
<protein>
    <submittedName>
        <fullName evidence="3">ImmA/IrrE family metallo-endopeptidase</fullName>
    </submittedName>
</protein>
<proteinExistence type="inferred from homology"/>
<evidence type="ECO:0000256" key="1">
    <source>
        <dbReference type="ARBA" id="ARBA00007227"/>
    </source>
</evidence>
<organism evidence="3 4">
    <name type="scientific">Paenibacillus agilis</name>
    <dbReference type="NCBI Taxonomy" id="3020863"/>
    <lineage>
        <taxon>Bacteria</taxon>
        <taxon>Bacillati</taxon>
        <taxon>Bacillota</taxon>
        <taxon>Bacilli</taxon>
        <taxon>Bacillales</taxon>
        <taxon>Paenibacillaceae</taxon>
        <taxon>Paenibacillus</taxon>
    </lineage>
</organism>
<dbReference type="EMBL" id="VNJK01000001">
    <property type="protein sequence ID" value="TVX93068.1"/>
    <property type="molecule type" value="Genomic_DNA"/>
</dbReference>
<name>A0A559IZL0_9BACL</name>
<dbReference type="PANTHER" id="PTHR43236:SF1">
    <property type="entry name" value="BLL7220 PROTEIN"/>
    <property type="match status" value="1"/>
</dbReference>
<dbReference type="RefSeq" id="WP_144989189.1">
    <property type="nucleotide sequence ID" value="NZ_VNJK01000001.1"/>
</dbReference>
<dbReference type="Gene3D" id="1.10.10.2910">
    <property type="match status" value="1"/>
</dbReference>
<dbReference type="SMART" id="SM00530">
    <property type="entry name" value="HTH_XRE"/>
    <property type="match status" value="1"/>
</dbReference>
<keyword evidence="4" id="KW-1185">Reference proteome</keyword>
<dbReference type="Pfam" id="PF01381">
    <property type="entry name" value="HTH_3"/>
    <property type="match status" value="1"/>
</dbReference>
<dbReference type="GO" id="GO:0003677">
    <property type="term" value="F:DNA binding"/>
    <property type="evidence" value="ECO:0007669"/>
    <property type="project" value="InterPro"/>
</dbReference>
<dbReference type="InterPro" id="IPR001387">
    <property type="entry name" value="Cro/C1-type_HTH"/>
</dbReference>
<gene>
    <name evidence="3" type="ORF">FPZ44_08335</name>
</gene>
<evidence type="ECO:0000259" key="2">
    <source>
        <dbReference type="PROSITE" id="PS50943"/>
    </source>
</evidence>
<sequence>MEVSNRFTKFVASRLIEAREIRGMTTTELAKLIGVSQQSVSKYENEGAVPTFDTLESISTALELPATFFYKPQVEGNDSVVFFRSKSAATVKSKKVHSHKIKWIKEIADYLEQFLELPQVNIPRFITRERYIPTDYTEIDEMALKVRELWGLGNGPISNVVLLLEKMGVIVGRSSFSDYSIDACSFWIDDERPIMLLSNDKTAARSRFDVAHELAHLVLHSKISQTEFNNKENYKAIENEAHRFAGAFLLPSPSFGTEVLSTSLEHFISLKKRWKVSIGAMSYRSKDLDIFSDYQYINMRSKMAKNKWLTKEPLDDELPFEEPVLLKQAIEAVIDNRIKTKQDFVSDVGIHREEIEAIANLYSGYLLQNESAKVIPIRFKQ</sequence>
<dbReference type="PROSITE" id="PS50943">
    <property type="entry name" value="HTH_CROC1"/>
    <property type="match status" value="1"/>
</dbReference>
<dbReference type="Pfam" id="PF06114">
    <property type="entry name" value="Peptidase_M78"/>
    <property type="match status" value="1"/>
</dbReference>
<dbReference type="AlphaFoldDB" id="A0A559IZL0"/>
<comment type="similarity">
    <text evidence="1">Belongs to the short-chain fatty acyl-CoA assimilation regulator (ScfR) family.</text>
</comment>
<evidence type="ECO:0000313" key="4">
    <source>
        <dbReference type="Proteomes" id="UP000318102"/>
    </source>
</evidence>
<dbReference type="InterPro" id="IPR010982">
    <property type="entry name" value="Lambda_DNA-bd_dom_sf"/>
</dbReference>
<comment type="caution">
    <text evidence="3">The sequence shown here is derived from an EMBL/GenBank/DDBJ whole genome shotgun (WGS) entry which is preliminary data.</text>
</comment>
<dbReference type="PANTHER" id="PTHR43236">
    <property type="entry name" value="ANTITOXIN HIGA1"/>
    <property type="match status" value="1"/>
</dbReference>
<dbReference type="CDD" id="cd00093">
    <property type="entry name" value="HTH_XRE"/>
    <property type="match status" value="1"/>
</dbReference>
<reference evidence="3 4" key="1">
    <citation type="submission" date="2019-07" db="EMBL/GenBank/DDBJ databases">
        <authorList>
            <person name="Kim J."/>
        </authorList>
    </citation>
    <scope>NUCLEOTIDE SEQUENCE [LARGE SCALE GENOMIC DNA]</scope>
    <source>
        <strain evidence="3 4">N4</strain>
    </source>
</reference>
<dbReference type="OrthoDB" id="9816277at2"/>
<dbReference type="InterPro" id="IPR010359">
    <property type="entry name" value="IrrE_HExxH"/>
</dbReference>
<dbReference type="InterPro" id="IPR052345">
    <property type="entry name" value="Rad_response_metalloprotease"/>
</dbReference>
<dbReference type="SUPFAM" id="SSF47413">
    <property type="entry name" value="lambda repressor-like DNA-binding domains"/>
    <property type="match status" value="1"/>
</dbReference>
<dbReference type="Gene3D" id="1.10.260.40">
    <property type="entry name" value="lambda repressor-like DNA-binding domains"/>
    <property type="match status" value="1"/>
</dbReference>
<dbReference type="Proteomes" id="UP000318102">
    <property type="component" value="Unassembled WGS sequence"/>
</dbReference>